<proteinExistence type="inferred from homology"/>
<evidence type="ECO:0000256" key="5">
    <source>
        <dbReference type="ARBA" id="ARBA00022821"/>
    </source>
</evidence>
<dbReference type="FunFam" id="1.10.10.10:FF:000322">
    <property type="entry name" value="Probable disease resistance protein At1g63360"/>
    <property type="match status" value="1"/>
</dbReference>
<evidence type="ECO:0000259" key="8">
    <source>
        <dbReference type="Pfam" id="PF18052"/>
    </source>
</evidence>
<protein>
    <submittedName>
        <fullName evidence="11">Disease resistance protein RPP13</fullName>
    </submittedName>
</protein>
<dbReference type="Gene3D" id="1.10.10.10">
    <property type="entry name" value="Winged helix-like DNA-binding domain superfamily/Winged helix DNA-binding domain"/>
    <property type="match status" value="1"/>
</dbReference>
<reference evidence="11" key="1">
    <citation type="submission" date="2015-06" db="UniProtKB">
        <authorList>
            <consortium name="EnsemblPlants"/>
        </authorList>
    </citation>
    <scope>IDENTIFICATION</scope>
</reference>
<evidence type="ECO:0000259" key="9">
    <source>
        <dbReference type="Pfam" id="PF23559"/>
    </source>
</evidence>
<feature type="domain" description="Disease resistance R13L4/SHOC-2-like LRR" evidence="10">
    <location>
        <begin position="561"/>
        <end position="715"/>
    </location>
</feature>
<dbReference type="InterPro" id="IPR038005">
    <property type="entry name" value="RX-like_CC"/>
</dbReference>
<organism evidence="11">
    <name type="scientific">Aegilops tauschii</name>
    <name type="common">Tausch's goatgrass</name>
    <name type="synonym">Aegilops squarrosa</name>
    <dbReference type="NCBI Taxonomy" id="37682"/>
    <lineage>
        <taxon>Eukaryota</taxon>
        <taxon>Viridiplantae</taxon>
        <taxon>Streptophyta</taxon>
        <taxon>Embryophyta</taxon>
        <taxon>Tracheophyta</taxon>
        <taxon>Spermatophyta</taxon>
        <taxon>Magnoliopsida</taxon>
        <taxon>Liliopsida</taxon>
        <taxon>Poales</taxon>
        <taxon>Poaceae</taxon>
        <taxon>BOP clade</taxon>
        <taxon>Pooideae</taxon>
        <taxon>Triticodae</taxon>
        <taxon>Triticeae</taxon>
        <taxon>Triticinae</taxon>
        <taxon>Aegilops</taxon>
    </lineage>
</organism>
<dbReference type="Pfam" id="PF00931">
    <property type="entry name" value="NB-ARC"/>
    <property type="match status" value="1"/>
</dbReference>
<dbReference type="GO" id="GO:0043531">
    <property type="term" value="F:ADP binding"/>
    <property type="evidence" value="ECO:0007669"/>
    <property type="project" value="InterPro"/>
</dbReference>
<dbReference type="InterPro" id="IPR044974">
    <property type="entry name" value="Disease_R_plants"/>
</dbReference>
<dbReference type="InterPro" id="IPR041118">
    <property type="entry name" value="Rx_N"/>
</dbReference>
<dbReference type="PRINTS" id="PR00364">
    <property type="entry name" value="DISEASERSIST"/>
</dbReference>
<feature type="domain" description="Disease resistance N-terminal" evidence="8">
    <location>
        <begin position="9"/>
        <end position="95"/>
    </location>
</feature>
<dbReference type="SUPFAM" id="SSF52540">
    <property type="entry name" value="P-loop containing nucleoside triphosphate hydrolases"/>
    <property type="match status" value="1"/>
</dbReference>
<dbReference type="InterPro" id="IPR032675">
    <property type="entry name" value="LRR_dom_sf"/>
</dbReference>
<dbReference type="GO" id="GO:0009626">
    <property type="term" value="P:plant-type hypersensitive response"/>
    <property type="evidence" value="ECO:0007669"/>
    <property type="project" value="UniProtKB-ARBA"/>
</dbReference>
<evidence type="ECO:0000259" key="10">
    <source>
        <dbReference type="Pfam" id="PF23598"/>
    </source>
</evidence>
<dbReference type="SUPFAM" id="SSF52047">
    <property type="entry name" value="RNI-like"/>
    <property type="match status" value="1"/>
</dbReference>
<dbReference type="Gene3D" id="1.10.8.430">
    <property type="entry name" value="Helical domain of apoptotic protease-activating factors"/>
    <property type="match status" value="1"/>
</dbReference>
<keyword evidence="4" id="KW-0547">Nucleotide-binding</keyword>
<dbReference type="InterPro" id="IPR027417">
    <property type="entry name" value="P-loop_NTPase"/>
</dbReference>
<keyword evidence="5" id="KW-0611">Plant defense</keyword>
<evidence type="ECO:0000256" key="4">
    <source>
        <dbReference type="ARBA" id="ARBA00022741"/>
    </source>
</evidence>
<name>M8C9J8_AEGTA</name>
<evidence type="ECO:0000256" key="2">
    <source>
        <dbReference type="ARBA" id="ARBA00022614"/>
    </source>
</evidence>
<feature type="domain" description="NB-ARC" evidence="7">
    <location>
        <begin position="165"/>
        <end position="351"/>
    </location>
</feature>
<evidence type="ECO:0000313" key="11">
    <source>
        <dbReference type="EnsemblPlants" id="EMT11788"/>
    </source>
</evidence>
<dbReference type="Gene3D" id="3.80.10.10">
    <property type="entry name" value="Ribonuclease Inhibitor"/>
    <property type="match status" value="1"/>
</dbReference>
<dbReference type="CDD" id="cd14798">
    <property type="entry name" value="RX-CC_like"/>
    <property type="match status" value="1"/>
</dbReference>
<dbReference type="Gene3D" id="1.20.5.4130">
    <property type="match status" value="1"/>
</dbReference>
<dbReference type="InterPro" id="IPR036388">
    <property type="entry name" value="WH-like_DNA-bd_sf"/>
</dbReference>
<dbReference type="InterPro" id="IPR042197">
    <property type="entry name" value="Apaf_helical"/>
</dbReference>
<dbReference type="EnsemblPlants" id="EMT11788">
    <property type="protein sequence ID" value="EMT11788"/>
    <property type="gene ID" value="F775_15674"/>
</dbReference>
<dbReference type="GO" id="GO:0002758">
    <property type="term" value="P:innate immune response-activating signaling pathway"/>
    <property type="evidence" value="ECO:0007669"/>
    <property type="project" value="UniProtKB-ARBA"/>
</dbReference>
<dbReference type="PANTHER" id="PTHR23155">
    <property type="entry name" value="DISEASE RESISTANCE PROTEIN RP"/>
    <property type="match status" value="1"/>
</dbReference>
<dbReference type="AlphaFoldDB" id="M8C9J8"/>
<sequence>MAVSVSTGVMKPLLGKLATLMGDEFSKLKNLRKEAKFISDELTSMKDVLESLAEVSDLDLQTKRWRDIVREMSFDIENIIDDFMRKIGDKIRKDGLVKKTIRRLKTSIARHQIADQIEAVKKLVCETSERRRRYKFDIPSSSDVTIDPRVATLYKDAATLVGVEGPTDELVTWLKDEDTHLKVVSIVGFGGLGETTLSNEVYRRLKEEFGCGAFVPASQKPNIPKLVRSLLSEVGSGLSLHDCEVNVLLNKLREYLYLLIKQGRDTKNSTKKFRKNAWATYLIIIDDLWDTPSWDIIKSAFPDNGLGSRVITTTRIQNVAKACCSPSSYYIFKMKPLSNKDSKRLFFGRIFNSEEACPHQLRDVSTEILKKCDGLPLAIITISGMLANESFDQEEWKHVRNSLGSGTNFTLEGMRNILDLRYKNLPPHLKTCLLYLGMYPEDFGIGRSHLELQWIAEGFVPKENGQDAEKVARSYFNELVNRSLIQPTKFNNQGSAVECKVHDMMLDLILSKCREENFLTVLDDAKVIEKLDYKVLRLSLHLDGPRDGTMLPCKVSMSQIRYPLPDGISRMKSLRCVSGFDLMLNSLDNIKDLGELTNLTAIKFSISSSLADSSERKSRLDALNSSLGRCISLKMLVLNIPGCNDALMALSPPPRRLEILYAYGFFFSRVPNWMGELSNLKELSITVLGSDIGILAELPGLTHFYLYIKEILKKRLSSMTGYSLF</sequence>
<dbReference type="InterPro" id="IPR055414">
    <property type="entry name" value="LRR_R13L4/SHOC2-like"/>
</dbReference>
<dbReference type="PANTHER" id="PTHR23155:SF906">
    <property type="entry name" value="OS08G0205100 PROTEIN"/>
    <property type="match status" value="1"/>
</dbReference>
<evidence type="ECO:0000259" key="7">
    <source>
        <dbReference type="Pfam" id="PF00931"/>
    </source>
</evidence>
<keyword evidence="6" id="KW-0175">Coiled coil</keyword>
<comment type="similarity">
    <text evidence="1">Belongs to the disease resistance NB-LRR family.</text>
</comment>
<dbReference type="InterPro" id="IPR058922">
    <property type="entry name" value="WHD_DRP"/>
</dbReference>
<evidence type="ECO:0000256" key="3">
    <source>
        <dbReference type="ARBA" id="ARBA00022737"/>
    </source>
</evidence>
<feature type="domain" description="Disease resistance protein winged helix" evidence="9">
    <location>
        <begin position="438"/>
        <end position="509"/>
    </location>
</feature>
<dbReference type="Pfam" id="PF23598">
    <property type="entry name" value="LRR_14"/>
    <property type="match status" value="1"/>
</dbReference>
<dbReference type="Pfam" id="PF18052">
    <property type="entry name" value="Rx_N"/>
    <property type="match status" value="1"/>
</dbReference>
<keyword evidence="3" id="KW-0677">Repeat</keyword>
<keyword evidence="2" id="KW-0433">Leucine-rich repeat</keyword>
<dbReference type="InterPro" id="IPR002182">
    <property type="entry name" value="NB-ARC"/>
</dbReference>
<dbReference type="GO" id="GO:0042742">
    <property type="term" value="P:defense response to bacterium"/>
    <property type="evidence" value="ECO:0007669"/>
    <property type="project" value="UniProtKB-ARBA"/>
</dbReference>
<dbReference type="Gene3D" id="3.40.50.300">
    <property type="entry name" value="P-loop containing nucleotide triphosphate hydrolases"/>
    <property type="match status" value="1"/>
</dbReference>
<dbReference type="Pfam" id="PF23559">
    <property type="entry name" value="WHD_DRP"/>
    <property type="match status" value="1"/>
</dbReference>
<evidence type="ECO:0000256" key="6">
    <source>
        <dbReference type="ARBA" id="ARBA00023054"/>
    </source>
</evidence>
<accession>M8C9J8</accession>
<evidence type="ECO:0000256" key="1">
    <source>
        <dbReference type="ARBA" id="ARBA00008894"/>
    </source>
</evidence>
<dbReference type="ExpressionAtlas" id="M8C9J8">
    <property type="expression patterns" value="baseline"/>
</dbReference>